<dbReference type="GO" id="GO:0000155">
    <property type="term" value="F:phosphorelay sensor kinase activity"/>
    <property type="evidence" value="ECO:0007669"/>
    <property type="project" value="InterPro"/>
</dbReference>
<dbReference type="GO" id="GO:0016020">
    <property type="term" value="C:membrane"/>
    <property type="evidence" value="ECO:0007669"/>
    <property type="project" value="InterPro"/>
</dbReference>
<evidence type="ECO:0000313" key="12">
    <source>
        <dbReference type="EMBL" id="SBT66555.1"/>
    </source>
</evidence>
<dbReference type="Gene3D" id="1.20.5.1930">
    <property type="match status" value="1"/>
</dbReference>
<evidence type="ECO:0000256" key="3">
    <source>
        <dbReference type="ARBA" id="ARBA00022553"/>
    </source>
</evidence>
<sequence>MRCASSRPRFLLLLDGGIAAACLGVSLLVLLTSDAGPATTGGTAVAVGLAALQASCLLWIRRRPGYALALAALAGVGLEALCPQLGWLGLVAAPLSYVARLRRPRFSLVALGLLVAPTPWKLVTGDWRDMLLAATGLGLGWSVGELLRAQEQRRCAWERQVRAVERERISRELHDVVAHHVAVIAVQAVAAEDVFDQQPEQARAALGSIHVAARSALTELRAMLHALTADDGSDPDAPQPGLAQLDALVDAVRAVGLPVTLRREGNGEALPGGVQLSAYRIVQESLTNALRHGHATRADVDVRYDGGVLRLEVVNDGAAPARRSGTSEGRGIVGMRERARLLGGTLDAGPLPSGGFRVRAQLPVGAAR</sequence>
<keyword evidence="3" id="KW-0597">Phosphoprotein</keyword>
<dbReference type="Gene3D" id="3.30.565.10">
    <property type="entry name" value="Histidine kinase-like ATPase, C-terminal domain"/>
    <property type="match status" value="1"/>
</dbReference>
<comment type="catalytic activity">
    <reaction evidence="1">
        <text>ATP + protein L-histidine = ADP + protein N-phospho-L-histidine.</text>
        <dbReference type="EC" id="2.7.13.3"/>
    </reaction>
</comment>
<feature type="transmembrane region" description="Helical" evidence="9">
    <location>
        <begin position="67"/>
        <end position="86"/>
    </location>
</feature>
<dbReference type="STRING" id="946078.GA0070622_3578"/>
<evidence type="ECO:0000313" key="13">
    <source>
        <dbReference type="Proteomes" id="UP000199558"/>
    </source>
</evidence>
<dbReference type="OrthoDB" id="227596at2"/>
<evidence type="ECO:0000256" key="6">
    <source>
        <dbReference type="ARBA" id="ARBA00022777"/>
    </source>
</evidence>
<name>A0A1A9BAL4_9ACTN</name>
<dbReference type="InterPro" id="IPR036890">
    <property type="entry name" value="HATPase_C_sf"/>
</dbReference>
<keyword evidence="5" id="KW-0547">Nucleotide-binding</keyword>
<dbReference type="RefSeq" id="WP_091574327.1">
    <property type="nucleotide sequence ID" value="NZ_FLRH01000003.1"/>
</dbReference>
<keyword evidence="4" id="KW-0808">Transferase</keyword>
<feature type="domain" description="Signal transduction histidine kinase subgroup 3 dimerisation and phosphoacceptor" evidence="11">
    <location>
        <begin position="165"/>
        <end position="229"/>
    </location>
</feature>
<dbReference type="Pfam" id="PF07730">
    <property type="entry name" value="HisKA_3"/>
    <property type="match status" value="1"/>
</dbReference>
<dbReference type="EMBL" id="FLRH01000003">
    <property type="protein sequence ID" value="SBT66555.1"/>
    <property type="molecule type" value="Genomic_DNA"/>
</dbReference>
<evidence type="ECO:0000259" key="11">
    <source>
        <dbReference type="Pfam" id="PF07730"/>
    </source>
</evidence>
<dbReference type="InterPro" id="IPR003594">
    <property type="entry name" value="HATPase_dom"/>
</dbReference>
<feature type="transmembrane region" description="Helical" evidence="9">
    <location>
        <begin position="38"/>
        <end position="60"/>
    </location>
</feature>
<evidence type="ECO:0000256" key="7">
    <source>
        <dbReference type="ARBA" id="ARBA00022840"/>
    </source>
</evidence>
<evidence type="ECO:0000256" key="5">
    <source>
        <dbReference type="ARBA" id="ARBA00022741"/>
    </source>
</evidence>
<evidence type="ECO:0000259" key="10">
    <source>
        <dbReference type="Pfam" id="PF02518"/>
    </source>
</evidence>
<keyword evidence="13" id="KW-1185">Reference proteome</keyword>
<dbReference type="EC" id="2.7.13.3" evidence="2"/>
<evidence type="ECO:0000256" key="2">
    <source>
        <dbReference type="ARBA" id="ARBA00012438"/>
    </source>
</evidence>
<dbReference type="InterPro" id="IPR050482">
    <property type="entry name" value="Sensor_HK_TwoCompSys"/>
</dbReference>
<keyword evidence="9" id="KW-0472">Membrane</keyword>
<organism evidence="12 13">
    <name type="scientific">Micromonospora sediminicola</name>
    <dbReference type="NCBI Taxonomy" id="946078"/>
    <lineage>
        <taxon>Bacteria</taxon>
        <taxon>Bacillati</taxon>
        <taxon>Actinomycetota</taxon>
        <taxon>Actinomycetes</taxon>
        <taxon>Micromonosporales</taxon>
        <taxon>Micromonosporaceae</taxon>
        <taxon>Micromonospora</taxon>
    </lineage>
</organism>
<keyword evidence="8" id="KW-0902">Two-component regulatory system</keyword>
<accession>A0A1A9BAL4</accession>
<dbReference type="CDD" id="cd16917">
    <property type="entry name" value="HATPase_UhpB-NarQ-NarX-like"/>
    <property type="match status" value="1"/>
</dbReference>
<dbReference type="InterPro" id="IPR011712">
    <property type="entry name" value="Sig_transdc_His_kin_sub3_dim/P"/>
</dbReference>
<dbReference type="Pfam" id="PF02518">
    <property type="entry name" value="HATPase_c"/>
    <property type="match status" value="1"/>
</dbReference>
<dbReference type="PANTHER" id="PTHR24421:SF10">
    <property type="entry name" value="NITRATE_NITRITE SENSOR PROTEIN NARQ"/>
    <property type="match status" value="1"/>
</dbReference>
<proteinExistence type="predicted"/>
<keyword evidence="9" id="KW-0812">Transmembrane</keyword>
<feature type="domain" description="Histidine kinase/HSP90-like ATPase" evidence="10">
    <location>
        <begin position="274"/>
        <end position="364"/>
    </location>
</feature>
<evidence type="ECO:0000256" key="8">
    <source>
        <dbReference type="ARBA" id="ARBA00023012"/>
    </source>
</evidence>
<evidence type="ECO:0000256" key="4">
    <source>
        <dbReference type="ARBA" id="ARBA00022679"/>
    </source>
</evidence>
<dbReference type="GO" id="GO:0046983">
    <property type="term" value="F:protein dimerization activity"/>
    <property type="evidence" value="ECO:0007669"/>
    <property type="project" value="InterPro"/>
</dbReference>
<keyword evidence="6 12" id="KW-0418">Kinase</keyword>
<reference evidence="13" key="1">
    <citation type="submission" date="2016-06" db="EMBL/GenBank/DDBJ databases">
        <authorList>
            <person name="Varghese N."/>
            <person name="Submissions Spin"/>
        </authorList>
    </citation>
    <scope>NUCLEOTIDE SEQUENCE [LARGE SCALE GENOMIC DNA]</scope>
    <source>
        <strain evidence="13">DSM 45794</strain>
    </source>
</reference>
<feature type="transmembrane region" description="Helical" evidence="9">
    <location>
        <begin position="12"/>
        <end position="32"/>
    </location>
</feature>
<evidence type="ECO:0000256" key="9">
    <source>
        <dbReference type="SAM" id="Phobius"/>
    </source>
</evidence>
<gene>
    <name evidence="12" type="ORF">GA0070622_3578</name>
</gene>
<evidence type="ECO:0000256" key="1">
    <source>
        <dbReference type="ARBA" id="ARBA00000085"/>
    </source>
</evidence>
<dbReference type="PANTHER" id="PTHR24421">
    <property type="entry name" value="NITRATE/NITRITE SENSOR PROTEIN NARX-RELATED"/>
    <property type="match status" value="1"/>
</dbReference>
<dbReference type="SUPFAM" id="SSF55874">
    <property type="entry name" value="ATPase domain of HSP90 chaperone/DNA topoisomerase II/histidine kinase"/>
    <property type="match status" value="1"/>
</dbReference>
<keyword evidence="9" id="KW-1133">Transmembrane helix</keyword>
<dbReference type="GO" id="GO:0005524">
    <property type="term" value="F:ATP binding"/>
    <property type="evidence" value="ECO:0007669"/>
    <property type="project" value="UniProtKB-KW"/>
</dbReference>
<keyword evidence="7" id="KW-0067">ATP-binding</keyword>
<dbReference type="Proteomes" id="UP000199558">
    <property type="component" value="Unassembled WGS sequence"/>
</dbReference>
<protein>
    <recommendedName>
        <fullName evidence="2">histidine kinase</fullName>
        <ecNumber evidence="2">2.7.13.3</ecNumber>
    </recommendedName>
</protein>
<dbReference type="AlphaFoldDB" id="A0A1A9BAL4"/>